<dbReference type="AlphaFoldDB" id="A0AAD0MLU2"/>
<dbReference type="PIRSF" id="PIRSF030140">
    <property type="entry name" value="UCP030140"/>
    <property type="match status" value="1"/>
</dbReference>
<protein>
    <submittedName>
        <fullName evidence="1">dUTPase</fullName>
    </submittedName>
</protein>
<proteinExistence type="predicted"/>
<dbReference type="CDD" id="cd11527">
    <property type="entry name" value="NTP-PPase_dUTPase"/>
    <property type="match status" value="1"/>
</dbReference>
<dbReference type="SUPFAM" id="SSF101386">
    <property type="entry name" value="all-alpha NTP pyrophosphatases"/>
    <property type="match status" value="1"/>
</dbReference>
<dbReference type="Gene3D" id="1.10.4010.10">
    <property type="entry name" value="Type II deoxyuridine triphosphatase"/>
    <property type="match status" value="1"/>
</dbReference>
<dbReference type="InterPro" id="IPR016947">
    <property type="entry name" value="UCP030140"/>
</dbReference>
<evidence type="ECO:0000313" key="2">
    <source>
        <dbReference type="Proteomes" id="UP000264960"/>
    </source>
</evidence>
<gene>
    <name evidence="1" type="ORF">C5695_14075</name>
</gene>
<dbReference type="RefSeq" id="WP_117731253.1">
    <property type="nucleotide sequence ID" value="NZ_CP027116.1"/>
</dbReference>
<reference evidence="1 2" key="1">
    <citation type="submission" date="2018-02" db="EMBL/GenBank/DDBJ databases">
        <title>The complete genome of two Bacillus pumilus strains from Cuatro Cienegas, Coahuila, Mexico.</title>
        <authorList>
            <person name="Zarza E."/>
            <person name="Alcaraz L.D."/>
            <person name="Aguilar-Salinas B."/>
            <person name="Islas A."/>
            <person name="Olmedo-Alvarez G."/>
        </authorList>
    </citation>
    <scope>NUCLEOTIDE SEQUENCE [LARGE SCALE GENOMIC DNA]</scope>
    <source>
        <strain evidence="1 2">145</strain>
    </source>
</reference>
<accession>A0AAD0MLU2</accession>
<dbReference type="Pfam" id="PF08761">
    <property type="entry name" value="dUTPase_2"/>
    <property type="match status" value="2"/>
</dbReference>
<dbReference type="EMBL" id="CP027116">
    <property type="protein sequence ID" value="AVM24914.1"/>
    <property type="molecule type" value="Genomic_DNA"/>
</dbReference>
<organism evidence="1 2">
    <name type="scientific">Bacillus pumilus</name>
    <name type="common">Bacillus mesentericus</name>
    <dbReference type="NCBI Taxonomy" id="1408"/>
    <lineage>
        <taxon>Bacteria</taxon>
        <taxon>Bacillati</taxon>
        <taxon>Bacillota</taxon>
        <taxon>Bacilli</taxon>
        <taxon>Bacillales</taxon>
        <taxon>Bacillaceae</taxon>
        <taxon>Bacillus</taxon>
    </lineage>
</organism>
<sequence>MNLQKMFEMQAELDRRIIREKGLEGQDLLPGLILALQVELAECANEWRGFKFWSNDQQPCTEKEIECSLCKGTGDMNYARVAEDAEGSGGHEYIKCEECNGEGTTGTKNPLLEEYVDCLHFILSIGNDIGYSSSIYNLNILKWNVKKVSGVNAFLSLFKGVSSLITGFEDAGMLFHYYRNIFNRFNELGIALGFTPEQIEQAYMDKNAVNHKRQQEGY</sequence>
<dbReference type="InterPro" id="IPR014871">
    <property type="entry name" value="dUTPase/dCTP_pyrophosphatase"/>
</dbReference>
<name>A0AAD0MLU2_BACPU</name>
<dbReference type="Proteomes" id="UP000264960">
    <property type="component" value="Chromosome"/>
</dbReference>
<evidence type="ECO:0000313" key="1">
    <source>
        <dbReference type="EMBL" id="AVM24914.1"/>
    </source>
</evidence>